<keyword evidence="2" id="KW-0805">Transcription regulation</keyword>
<comment type="caution">
    <text evidence="7">The sequence shown here is derived from an EMBL/GenBank/DDBJ whole genome shotgun (WGS) entry which is preliminary data.</text>
</comment>
<feature type="region of interest" description="Disordered" evidence="5">
    <location>
        <begin position="700"/>
        <end position="775"/>
    </location>
</feature>
<feature type="compositionally biased region" description="Basic and acidic residues" evidence="5">
    <location>
        <begin position="1463"/>
        <end position="1473"/>
    </location>
</feature>
<feature type="compositionally biased region" description="Polar residues" evidence="5">
    <location>
        <begin position="17"/>
        <end position="33"/>
    </location>
</feature>
<comment type="subcellular location">
    <subcellularLocation>
        <location evidence="1">Nucleus</location>
    </subcellularLocation>
</comment>
<feature type="region of interest" description="Disordered" evidence="5">
    <location>
        <begin position="17"/>
        <end position="80"/>
    </location>
</feature>
<keyword evidence="4" id="KW-0539">Nucleus</keyword>
<proteinExistence type="predicted"/>
<dbReference type="EMBL" id="MU806221">
    <property type="protein sequence ID" value="KAJ3837812.1"/>
    <property type="molecule type" value="Genomic_DNA"/>
</dbReference>
<feature type="compositionally biased region" description="Polar residues" evidence="5">
    <location>
        <begin position="336"/>
        <end position="352"/>
    </location>
</feature>
<dbReference type="Proteomes" id="UP001163846">
    <property type="component" value="Unassembled WGS sequence"/>
</dbReference>
<feature type="region of interest" description="Disordered" evidence="5">
    <location>
        <begin position="185"/>
        <end position="216"/>
    </location>
</feature>
<organism evidence="7 8">
    <name type="scientific">Lentinula raphanica</name>
    <dbReference type="NCBI Taxonomy" id="153919"/>
    <lineage>
        <taxon>Eukaryota</taxon>
        <taxon>Fungi</taxon>
        <taxon>Dikarya</taxon>
        <taxon>Basidiomycota</taxon>
        <taxon>Agaricomycotina</taxon>
        <taxon>Agaricomycetes</taxon>
        <taxon>Agaricomycetidae</taxon>
        <taxon>Agaricales</taxon>
        <taxon>Marasmiineae</taxon>
        <taxon>Omphalotaceae</taxon>
        <taxon>Lentinula</taxon>
    </lineage>
</organism>
<feature type="region of interest" description="Disordered" evidence="5">
    <location>
        <begin position="1921"/>
        <end position="1970"/>
    </location>
</feature>
<dbReference type="GO" id="GO:0005634">
    <property type="term" value="C:nucleus"/>
    <property type="evidence" value="ECO:0007669"/>
    <property type="project" value="UniProtKB-SubCell"/>
</dbReference>
<dbReference type="InterPro" id="IPR018866">
    <property type="entry name" value="Znf-4CXXC_R1"/>
</dbReference>
<keyword evidence="3" id="KW-0804">Transcription</keyword>
<feature type="region of interest" description="Disordered" evidence="5">
    <location>
        <begin position="1444"/>
        <end position="1473"/>
    </location>
</feature>
<feature type="compositionally biased region" description="Polar residues" evidence="5">
    <location>
        <begin position="201"/>
        <end position="216"/>
    </location>
</feature>
<protein>
    <recommendedName>
        <fullName evidence="6">Zinc-finger domain-containing protein</fullName>
    </recommendedName>
</protein>
<evidence type="ECO:0000256" key="2">
    <source>
        <dbReference type="ARBA" id="ARBA00023015"/>
    </source>
</evidence>
<evidence type="ECO:0000313" key="8">
    <source>
        <dbReference type="Proteomes" id="UP001163846"/>
    </source>
</evidence>
<sequence>MSSLINWDGGQGLFQVKSSTSPGVLSRNWNLSLEQRHENSAAPEMNSTSQFSHASSQNRQVGGIEVEADSGTTATSTKTTSISSIFTSYKESSSFRSPSPALDSASLFGDSPSPEPPLKSLPSFHPQPQQSTKKLRGKQKEKFEPNSYEGKGTGTGIFLSHVFVPPLPRDSTFAHYLKPHPRALSRITRSSTPSILFDDSPTPSSSRTYSDANSISESRHKYHTLLPSVSTHVQPRPSLSSSSKAPTKYTSLEDALNASTTHNVADDYFETDTRSPLPSIPRKRKKREILDSVQPSSSKNPGSSPHRATVPPQASVLILPKPIAPKQKPEIKRSSPPRTTVPHQDSILTLSASVAPKQKPETKRSSPPRTTVPPQDSISTLSTPLAPKQKPATKSAPKKYTPGDILSTSSNGDDRIMLFVGTHGDFARTGWTTNERKTFPNSATSPKSLHRKPRDPQTSSVLDLNTRHLEMNIQQRNQQADCGARRGFPTGLNSCSIGFGADSRKGKGKERASETTVWAERMFKSILTSETSLGLWCVQTSDDEDVSKNETDSHAHDGPLDPNQTEFHNMQTSSSHPPPESISTTARPSPMSTMTAESTVSQGSLPSISASTARPKSSTRGRPRKALAQSIQFVHCTLEDSLAPSLPKAIKAKKGRSTSASNSTVQNPYPYILPLGPSVTSFPTPSHSLPMANYTPASLSLPTPTPSSSFPPSFPAQPLQESSSRSGSEIHANPPGPSEKALGKRKAVESEDVHIAAKPQPKRVRPANPRASTTSAIHSATHCPGHIPVVNNSVIQSLPAVQPSVAPATSQSYGYPHHHGPPPVLWAIASQAHAQAPGPPFPAPSTIENPGDGRSARLPIVPQTSQTGLVTHSNDLAVLIDRLWEVQKTNPQAVTTLIKLLEGQQSASRALDGILPASPSRAYTDNTTKSVSENSNFPHIEPQPTLNHDTNTTQDAMNSNVPMEDVHKSVDVGDWLVAGLSTGEGNNGAVDDVGVNIGPSLFDHSSSPRSGTVTAFRDASHLFSHNGPITSMTSEISTINPSVFLAEDPLSPANKGVQPSLVFGMPEPSEEVYYSGDALPPRGKQRVISVLPKDPKRPKSKGPTNNAASSSHRALSPLSKPRNDALSLVLEYDSNSNTDSDDSSDGLDVGVPAQSDLFPELAPIVPPSPTTESTRSHGQQMQSATIPDANVISIESDSDLPEKDGSKRKPLIKSRMKNTRLSPSSISISDSTQSVSPLIPNLEPSEEKEVGDTLSIARSRPVKRSSKVRSAVLVSDEDGPSVGDHIKKKTKKKPKPSRKVAWPKGSESYFCHQCRRTSNKLHAFCSKCGVKYCNMCITVKYSDVISFEDARERFLCFRCEGTCRCDQCCRKRGETYISIRTRRQFQSTSSGRTDGPAPIPVAGGSTDLNEIAKLMTVTERRPKREKAKKVEKILDYGLEVEPEEVDPPRTDVVSQSQPKNIARSKEKSGNFTQKKELASDTNFVSTKGISWPEGSLEYYCHQCRNKSFRLFMSCASQGCNNRYCIRCIHSREKISNAHCDDTCTCDICCRKHGETYVPFRGPSKSTTFMPSSHQLIKKVELPPLKIDIEVSLPVVYWGAIYNFSGEVIANGYENLVGNDGVVYARLLPPKPRIFVGEVQPEWELGSQVKFHYLGELQKSDVADVAGRILEKDEATLESSTKPTRKKKGVYVGMPPSTLYDDLTVPASLDVGNAFLPINVDGDSQDISAPSGSSSETSSLVGHASAAVASKTGDIVGTVDHPVGIPAKVPDVLVTSPSIEPETKNCSSSDIQETPHTTEKMEVDPIVDDSETHTRFSEVSSKGTDGEDATEMVSQSLTPISISDSLTPISIREEAETDMDVDSCSSSNAQRKYDDVGESNEEMEICAGDVDTTIDATTESYIGEAHTTNYPFRRFINNTKELSSECGPSNESVVLTNHDQTESESSPEDMRSWSPLTELNDDGELDSLHAA</sequence>
<feature type="region of interest" description="Disordered" evidence="5">
    <location>
        <begin position="1089"/>
        <end position="1120"/>
    </location>
</feature>
<feature type="compositionally biased region" description="Basic and acidic residues" evidence="5">
    <location>
        <begin position="546"/>
        <end position="559"/>
    </location>
</feature>
<feature type="compositionally biased region" description="Basic and acidic residues" evidence="5">
    <location>
        <begin position="746"/>
        <end position="755"/>
    </location>
</feature>
<reference evidence="7" key="1">
    <citation type="submission" date="2022-08" db="EMBL/GenBank/DDBJ databases">
        <authorList>
            <consortium name="DOE Joint Genome Institute"/>
            <person name="Min B."/>
            <person name="Riley R."/>
            <person name="Sierra-Patev S."/>
            <person name="Naranjo-Ortiz M."/>
            <person name="Looney B."/>
            <person name="Konkel Z."/>
            <person name="Slot J.C."/>
            <person name="Sakamoto Y."/>
            <person name="Steenwyk J.L."/>
            <person name="Rokas A."/>
            <person name="Carro J."/>
            <person name="Camarero S."/>
            <person name="Ferreira P."/>
            <person name="Molpeceres G."/>
            <person name="Ruiz-Duenas F.J."/>
            <person name="Serrano A."/>
            <person name="Henrissat B."/>
            <person name="Drula E."/>
            <person name="Hughes K.W."/>
            <person name="Mata J.L."/>
            <person name="Ishikawa N.K."/>
            <person name="Vargas-Isla R."/>
            <person name="Ushijima S."/>
            <person name="Smith C.A."/>
            <person name="Ahrendt S."/>
            <person name="Andreopoulos W."/>
            <person name="He G."/>
            <person name="Labutti K."/>
            <person name="Lipzen A."/>
            <person name="Ng V."/>
            <person name="Sandor L."/>
            <person name="Barry K."/>
            <person name="Martinez A.T."/>
            <person name="Xiao Y."/>
            <person name="Gibbons J.G."/>
            <person name="Terashima K."/>
            <person name="Hibbett D.S."/>
            <person name="Grigoriev I.V."/>
        </authorList>
    </citation>
    <scope>NUCLEOTIDE SEQUENCE</scope>
    <source>
        <strain evidence="7">TFB9207</strain>
    </source>
</reference>
<dbReference type="Pfam" id="PF10497">
    <property type="entry name" value="zf-4CXXC_R1"/>
    <property type="match status" value="1"/>
</dbReference>
<feature type="compositionally biased region" description="Polar residues" evidence="5">
    <location>
        <begin position="1102"/>
        <end position="1113"/>
    </location>
</feature>
<feature type="region of interest" description="Disordered" evidence="5">
    <location>
        <begin position="228"/>
        <end position="248"/>
    </location>
</feature>
<feature type="region of interest" description="Disordered" evidence="5">
    <location>
        <begin position="267"/>
        <end position="412"/>
    </location>
</feature>
<evidence type="ECO:0000256" key="3">
    <source>
        <dbReference type="ARBA" id="ARBA00023163"/>
    </source>
</evidence>
<feature type="compositionally biased region" description="Low complexity" evidence="5">
    <location>
        <begin position="700"/>
        <end position="720"/>
    </location>
</feature>
<evidence type="ECO:0000259" key="6">
    <source>
        <dbReference type="Pfam" id="PF10497"/>
    </source>
</evidence>
<feature type="region of interest" description="Disordered" evidence="5">
    <location>
        <begin position="544"/>
        <end position="626"/>
    </location>
</feature>
<name>A0AA38UGY2_9AGAR</name>
<feature type="domain" description="Zinc-finger" evidence="6">
    <location>
        <begin position="1308"/>
        <end position="1378"/>
    </location>
</feature>
<feature type="compositionally biased region" description="Low complexity" evidence="5">
    <location>
        <begin position="70"/>
        <end position="80"/>
    </location>
</feature>
<feature type="compositionally biased region" description="Polar residues" evidence="5">
    <location>
        <begin position="921"/>
        <end position="937"/>
    </location>
</feature>
<evidence type="ECO:0000313" key="7">
    <source>
        <dbReference type="EMBL" id="KAJ3837812.1"/>
    </source>
</evidence>
<feature type="region of interest" description="Disordered" evidence="5">
    <location>
        <begin position="834"/>
        <end position="854"/>
    </location>
</feature>
<feature type="region of interest" description="Disordered" evidence="5">
    <location>
        <begin position="1383"/>
        <end position="1402"/>
    </location>
</feature>
<feature type="region of interest" description="Disordered" evidence="5">
    <location>
        <begin position="918"/>
        <end position="948"/>
    </location>
</feature>
<feature type="compositionally biased region" description="Basic residues" evidence="5">
    <location>
        <begin position="1208"/>
        <end position="1218"/>
    </location>
</feature>
<feature type="region of interest" description="Disordered" evidence="5">
    <location>
        <begin position="1276"/>
        <end position="1301"/>
    </location>
</feature>
<feature type="region of interest" description="Disordered" evidence="5">
    <location>
        <begin position="1133"/>
        <end position="1261"/>
    </location>
</feature>
<gene>
    <name evidence="7" type="ORF">F5878DRAFT_621419</name>
</gene>
<feature type="compositionally biased region" description="Low complexity" evidence="5">
    <location>
        <begin position="1222"/>
        <end position="1236"/>
    </location>
</feature>
<accession>A0AA38UGY2</accession>
<feature type="compositionally biased region" description="Polar residues" evidence="5">
    <location>
        <begin position="1921"/>
        <end position="1937"/>
    </location>
</feature>
<keyword evidence="8" id="KW-1185">Reference proteome</keyword>
<feature type="compositionally biased region" description="Polar residues" evidence="5">
    <location>
        <begin position="45"/>
        <end position="60"/>
    </location>
</feature>
<evidence type="ECO:0000256" key="1">
    <source>
        <dbReference type="ARBA" id="ARBA00004123"/>
    </source>
</evidence>
<feature type="region of interest" description="Disordered" evidence="5">
    <location>
        <begin position="92"/>
        <end position="151"/>
    </location>
</feature>
<feature type="region of interest" description="Disordered" evidence="5">
    <location>
        <begin position="1853"/>
        <end position="1879"/>
    </location>
</feature>
<feature type="region of interest" description="Disordered" evidence="5">
    <location>
        <begin position="432"/>
        <end position="459"/>
    </location>
</feature>
<feature type="compositionally biased region" description="Polar residues" evidence="5">
    <location>
        <begin position="1170"/>
        <end position="1185"/>
    </location>
</feature>
<evidence type="ECO:0000256" key="4">
    <source>
        <dbReference type="ARBA" id="ARBA00023242"/>
    </source>
</evidence>
<feature type="region of interest" description="Disordered" evidence="5">
    <location>
        <begin position="1777"/>
        <end position="1797"/>
    </location>
</feature>
<feature type="compositionally biased region" description="Polar residues" evidence="5">
    <location>
        <begin position="365"/>
        <end position="383"/>
    </location>
</feature>
<feature type="compositionally biased region" description="Basic residues" evidence="5">
    <location>
        <begin position="1286"/>
        <end position="1298"/>
    </location>
</feature>
<feature type="compositionally biased region" description="Polar residues" evidence="5">
    <location>
        <begin position="293"/>
        <end position="303"/>
    </location>
</feature>
<feature type="compositionally biased region" description="Polar residues" evidence="5">
    <location>
        <begin position="562"/>
        <end position="616"/>
    </location>
</feature>
<feature type="compositionally biased region" description="Polar residues" evidence="5">
    <location>
        <begin position="1783"/>
        <end position="1794"/>
    </location>
</feature>
<evidence type="ECO:0000256" key="5">
    <source>
        <dbReference type="SAM" id="MobiDB-lite"/>
    </source>
</evidence>